<evidence type="ECO:0000313" key="3">
    <source>
        <dbReference type="EMBL" id="MFC4231010.1"/>
    </source>
</evidence>
<feature type="domain" description="Copper-binding protein MbnP-like" evidence="2">
    <location>
        <begin position="24"/>
        <end position="217"/>
    </location>
</feature>
<dbReference type="EMBL" id="JBHSDC010000003">
    <property type="protein sequence ID" value="MFC4231010.1"/>
    <property type="molecule type" value="Genomic_DNA"/>
</dbReference>
<evidence type="ECO:0000256" key="1">
    <source>
        <dbReference type="SAM" id="SignalP"/>
    </source>
</evidence>
<organism evidence="3 4">
    <name type="scientific">Parasediminibacterium paludis</name>
    <dbReference type="NCBI Taxonomy" id="908966"/>
    <lineage>
        <taxon>Bacteria</taxon>
        <taxon>Pseudomonadati</taxon>
        <taxon>Bacteroidota</taxon>
        <taxon>Chitinophagia</taxon>
        <taxon>Chitinophagales</taxon>
        <taxon>Chitinophagaceae</taxon>
        <taxon>Parasediminibacterium</taxon>
    </lineage>
</organism>
<name>A0ABV8PW57_9BACT</name>
<proteinExistence type="predicted"/>
<gene>
    <name evidence="3" type="ORF">ACFOW1_03850</name>
</gene>
<feature type="chain" id="PRO_5047421008" evidence="1">
    <location>
        <begin position="23"/>
        <end position="239"/>
    </location>
</feature>
<keyword evidence="1" id="KW-0732">Signal</keyword>
<protein>
    <submittedName>
        <fullName evidence="3">MbnP family protein</fullName>
    </submittedName>
</protein>
<dbReference type="RefSeq" id="WP_379012397.1">
    <property type="nucleotide sequence ID" value="NZ_JBHSDC010000003.1"/>
</dbReference>
<accession>A0ABV8PW57</accession>
<sequence length="239" mass="26777">MIKLLIIGFIVIRCCINTASFAQQTITLQFRNTIGNELLQLGNTYKNSFGEDLVINRFKYYVSNIRLINASGKFIDTHNDYYLIDEADSTSKNITFTTLAKQITGIEFLLGVDSIKNVNGVQTGALDPLNGMFWTWNSGYIMAKLEGIATVAKVPGNLFSLHVGGFRNGENTARRIRLEILNFKFQISNSVVIEADINKWFQSVHNIKIAEHPICHSPGNLAMQLADNYATMFKIVSVN</sequence>
<reference evidence="4" key="1">
    <citation type="journal article" date="2019" name="Int. J. Syst. Evol. Microbiol.">
        <title>The Global Catalogue of Microorganisms (GCM) 10K type strain sequencing project: providing services to taxonomists for standard genome sequencing and annotation.</title>
        <authorList>
            <consortium name="The Broad Institute Genomics Platform"/>
            <consortium name="The Broad Institute Genome Sequencing Center for Infectious Disease"/>
            <person name="Wu L."/>
            <person name="Ma J."/>
        </authorList>
    </citation>
    <scope>NUCLEOTIDE SEQUENCE [LARGE SCALE GENOMIC DNA]</scope>
    <source>
        <strain evidence="4">CECT 8010</strain>
    </source>
</reference>
<dbReference type="InterPro" id="IPR046863">
    <property type="entry name" value="MbnP-like_dom"/>
</dbReference>
<evidence type="ECO:0000313" key="4">
    <source>
        <dbReference type="Proteomes" id="UP001595906"/>
    </source>
</evidence>
<dbReference type="Proteomes" id="UP001595906">
    <property type="component" value="Unassembled WGS sequence"/>
</dbReference>
<keyword evidence="4" id="KW-1185">Reference proteome</keyword>
<dbReference type="Pfam" id="PF20243">
    <property type="entry name" value="MbnP"/>
    <property type="match status" value="1"/>
</dbReference>
<comment type="caution">
    <text evidence="3">The sequence shown here is derived from an EMBL/GenBank/DDBJ whole genome shotgun (WGS) entry which is preliminary data.</text>
</comment>
<evidence type="ECO:0000259" key="2">
    <source>
        <dbReference type="Pfam" id="PF20243"/>
    </source>
</evidence>
<feature type="signal peptide" evidence="1">
    <location>
        <begin position="1"/>
        <end position="22"/>
    </location>
</feature>